<gene>
    <name evidence="1" type="ORF">IE53DRAFT_368176</name>
</gene>
<evidence type="ECO:0000313" key="1">
    <source>
        <dbReference type="EMBL" id="PWN51295.1"/>
    </source>
</evidence>
<keyword evidence="2" id="KW-1185">Reference proteome</keyword>
<protein>
    <submittedName>
        <fullName evidence="1">UDP-glucose 6-dehydrogenase</fullName>
    </submittedName>
</protein>
<name>A0ACD0NZN1_9BASI</name>
<dbReference type="Proteomes" id="UP000245626">
    <property type="component" value="Unassembled WGS sequence"/>
</dbReference>
<reference evidence="1 2" key="1">
    <citation type="journal article" date="2018" name="Mol. Biol. Evol.">
        <title>Broad Genomic Sampling Reveals a Smut Pathogenic Ancestry of the Fungal Clade Ustilaginomycotina.</title>
        <authorList>
            <person name="Kijpornyongpan T."/>
            <person name="Mondo S.J."/>
            <person name="Barry K."/>
            <person name="Sandor L."/>
            <person name="Lee J."/>
            <person name="Lipzen A."/>
            <person name="Pangilinan J."/>
            <person name="LaButti K."/>
            <person name="Hainaut M."/>
            <person name="Henrissat B."/>
            <person name="Grigoriev I.V."/>
            <person name="Spatafora J.W."/>
            <person name="Aime M.C."/>
        </authorList>
    </citation>
    <scope>NUCLEOTIDE SEQUENCE [LARGE SCALE GENOMIC DNA]</scope>
    <source>
        <strain evidence="1 2">SA 807</strain>
    </source>
</reference>
<accession>A0ACD0NZN1</accession>
<organism evidence="1 2">
    <name type="scientific">Violaceomyces palustris</name>
    <dbReference type="NCBI Taxonomy" id="1673888"/>
    <lineage>
        <taxon>Eukaryota</taxon>
        <taxon>Fungi</taxon>
        <taxon>Dikarya</taxon>
        <taxon>Basidiomycota</taxon>
        <taxon>Ustilaginomycotina</taxon>
        <taxon>Ustilaginomycetes</taxon>
        <taxon>Violaceomycetales</taxon>
        <taxon>Violaceomycetaceae</taxon>
        <taxon>Violaceomyces</taxon>
    </lineage>
</organism>
<evidence type="ECO:0000313" key="2">
    <source>
        <dbReference type="Proteomes" id="UP000245626"/>
    </source>
</evidence>
<proteinExistence type="predicted"/>
<sequence length="490" mass="53703">MSSQPSQVSPPPTKVRTICCIGAGYVGGPTCSVIALKCPHIKVIIVDVNPDRINAWNSDDLPVFEPGLDEIVKQCRGKNLFFSTDIDEAIRQSELVFVSVNTPTKTSGMGKGFAADLHYVEASTRRIASVATSSKIIVEKSTVPCRTAASMRTILDANSNSVDEDGSPISFQILSNPEFLAEGTAIRDLLNPDRVLIGSLDTKEGKMAAGALREIYENWVDGSKIYETGLWSSELSKLAANALLAQRISSINSLSAICEATGADVDEVAHACGLDKRIGDRFLKASVGFGGSCFQKDILNLVYLSESLGLKEVADYWQQVITMNEYSKSRFAKKVVQTLFNTITMKKVAVLGFAFKKDTGDTRESAAITLCRYFRQERALISIYDPKVSNNQIYLDMTEPGVIDDGAAVRSQVAICDNAEDACRDAEAVVICTEWDEFRQLDWQRIYGRMKKPAFVFDGRGITDANKLRSLGFRVHTVGKGPQIMDPIWA</sequence>
<dbReference type="EMBL" id="KZ819854">
    <property type="protein sequence ID" value="PWN51295.1"/>
    <property type="molecule type" value="Genomic_DNA"/>
</dbReference>